<feature type="compositionally biased region" description="Polar residues" evidence="1">
    <location>
        <begin position="72"/>
        <end position="81"/>
    </location>
</feature>
<feature type="region of interest" description="Disordered" evidence="1">
    <location>
        <begin position="72"/>
        <end position="98"/>
    </location>
</feature>
<reference evidence="2 3" key="1">
    <citation type="submission" date="2019-05" db="EMBL/GenBank/DDBJ databases">
        <title>Another draft genome of Portunus trituberculatus and its Hox gene families provides insights of decapod evolution.</title>
        <authorList>
            <person name="Jeong J.-H."/>
            <person name="Song I."/>
            <person name="Kim S."/>
            <person name="Choi T."/>
            <person name="Kim D."/>
            <person name="Ryu S."/>
            <person name="Kim W."/>
        </authorList>
    </citation>
    <scope>NUCLEOTIDE SEQUENCE [LARGE SCALE GENOMIC DNA]</scope>
    <source>
        <tissue evidence="2">Muscle</tissue>
    </source>
</reference>
<comment type="caution">
    <text evidence="2">The sequence shown here is derived from an EMBL/GenBank/DDBJ whole genome shotgun (WGS) entry which is preliminary data.</text>
</comment>
<evidence type="ECO:0000313" key="2">
    <source>
        <dbReference type="EMBL" id="MPC28621.1"/>
    </source>
</evidence>
<feature type="compositionally biased region" description="Basic and acidic residues" evidence="1">
    <location>
        <begin position="1"/>
        <end position="10"/>
    </location>
</feature>
<dbReference type="AlphaFoldDB" id="A0A5B7E3N0"/>
<keyword evidence="3" id="KW-1185">Reference proteome</keyword>
<protein>
    <submittedName>
        <fullName evidence="2">Uncharacterized protein</fullName>
    </submittedName>
</protein>
<organism evidence="2 3">
    <name type="scientific">Portunus trituberculatus</name>
    <name type="common">Swimming crab</name>
    <name type="synonym">Neptunus trituberculatus</name>
    <dbReference type="NCBI Taxonomy" id="210409"/>
    <lineage>
        <taxon>Eukaryota</taxon>
        <taxon>Metazoa</taxon>
        <taxon>Ecdysozoa</taxon>
        <taxon>Arthropoda</taxon>
        <taxon>Crustacea</taxon>
        <taxon>Multicrustacea</taxon>
        <taxon>Malacostraca</taxon>
        <taxon>Eumalacostraca</taxon>
        <taxon>Eucarida</taxon>
        <taxon>Decapoda</taxon>
        <taxon>Pleocyemata</taxon>
        <taxon>Brachyura</taxon>
        <taxon>Eubrachyura</taxon>
        <taxon>Portunoidea</taxon>
        <taxon>Portunidae</taxon>
        <taxon>Portuninae</taxon>
        <taxon>Portunus</taxon>
    </lineage>
</organism>
<proteinExistence type="predicted"/>
<evidence type="ECO:0000313" key="3">
    <source>
        <dbReference type="Proteomes" id="UP000324222"/>
    </source>
</evidence>
<dbReference type="EMBL" id="VSRR010001942">
    <property type="protein sequence ID" value="MPC28621.1"/>
    <property type="molecule type" value="Genomic_DNA"/>
</dbReference>
<dbReference type="Proteomes" id="UP000324222">
    <property type="component" value="Unassembled WGS sequence"/>
</dbReference>
<evidence type="ECO:0000256" key="1">
    <source>
        <dbReference type="SAM" id="MobiDB-lite"/>
    </source>
</evidence>
<feature type="compositionally biased region" description="Polar residues" evidence="1">
    <location>
        <begin position="128"/>
        <end position="152"/>
    </location>
</feature>
<gene>
    <name evidence="2" type="ORF">E2C01_021829</name>
</gene>
<accession>A0A5B7E3N0</accession>
<sequence>MRRPLREFHNDCSGPLWQPAMKSAAGTGGGGERRRELQRPPVTIITLGIIGCTGKQWLVILSSSRWESVQPTAANTSHGKSTTATTVPLTTTTTTNNNTTTTTITTYPEAQQRFTHYTSAPSSVTLTASHPHTLTPSTPMTATSSLQPSHNHSILPHYRLRPSPLEEENEERR</sequence>
<feature type="compositionally biased region" description="Low complexity" evidence="1">
    <location>
        <begin position="82"/>
        <end position="98"/>
    </location>
</feature>
<name>A0A5B7E3N0_PORTR</name>
<feature type="region of interest" description="Disordered" evidence="1">
    <location>
        <begin position="128"/>
        <end position="173"/>
    </location>
</feature>
<feature type="region of interest" description="Disordered" evidence="1">
    <location>
        <begin position="1"/>
        <end position="37"/>
    </location>
</feature>